<name>A0AA40GH41_9HYME</name>
<evidence type="ECO:0000313" key="1">
    <source>
        <dbReference type="EMBL" id="KAK1137319.1"/>
    </source>
</evidence>
<comment type="caution">
    <text evidence="1">The sequence shown here is derived from an EMBL/GenBank/DDBJ whole genome shotgun (WGS) entry which is preliminary data.</text>
</comment>
<evidence type="ECO:0000313" key="2">
    <source>
        <dbReference type="Proteomes" id="UP001177670"/>
    </source>
</evidence>
<organism evidence="1 2">
    <name type="scientific">Melipona bicolor</name>
    <dbReference type="NCBI Taxonomy" id="60889"/>
    <lineage>
        <taxon>Eukaryota</taxon>
        <taxon>Metazoa</taxon>
        <taxon>Ecdysozoa</taxon>
        <taxon>Arthropoda</taxon>
        <taxon>Hexapoda</taxon>
        <taxon>Insecta</taxon>
        <taxon>Pterygota</taxon>
        <taxon>Neoptera</taxon>
        <taxon>Endopterygota</taxon>
        <taxon>Hymenoptera</taxon>
        <taxon>Apocrita</taxon>
        <taxon>Aculeata</taxon>
        <taxon>Apoidea</taxon>
        <taxon>Anthophila</taxon>
        <taxon>Apidae</taxon>
        <taxon>Melipona</taxon>
    </lineage>
</organism>
<gene>
    <name evidence="1" type="ORF">K0M31_001831</name>
</gene>
<keyword evidence="2" id="KW-1185">Reference proteome</keyword>
<accession>A0AA40GH41</accession>
<proteinExistence type="predicted"/>
<sequence length="86" mass="10732">MNELKVVVRIRKAKRVEEKGHENVVEIGEWEKKRKIMERKKNLRRGVYIDDNLTRKEREVQRKLRNRVKEEKERRKRVRVGYRKYG</sequence>
<dbReference type="EMBL" id="JAHYIQ010000001">
    <property type="protein sequence ID" value="KAK1137319.1"/>
    <property type="molecule type" value="Genomic_DNA"/>
</dbReference>
<dbReference type="Proteomes" id="UP001177670">
    <property type="component" value="Unassembled WGS sequence"/>
</dbReference>
<reference evidence="1" key="1">
    <citation type="submission" date="2021-10" db="EMBL/GenBank/DDBJ databases">
        <title>Melipona bicolor Genome sequencing and assembly.</title>
        <authorList>
            <person name="Araujo N.S."/>
            <person name="Arias M.C."/>
        </authorList>
    </citation>
    <scope>NUCLEOTIDE SEQUENCE</scope>
    <source>
        <strain evidence="1">USP_2M_L1-L4_2017</strain>
        <tissue evidence="1">Whole body</tissue>
    </source>
</reference>
<protein>
    <submittedName>
        <fullName evidence="1">Uncharacterized protein</fullName>
    </submittedName>
</protein>
<dbReference type="AlphaFoldDB" id="A0AA40GH41"/>